<dbReference type="Pfam" id="PF13304">
    <property type="entry name" value="AAA_21"/>
    <property type="match status" value="2"/>
</dbReference>
<feature type="domain" description="ATPase AAA-type core" evidence="1">
    <location>
        <begin position="45"/>
        <end position="132"/>
    </location>
</feature>
<reference evidence="2 3" key="1">
    <citation type="submission" date="2019-03" db="EMBL/GenBank/DDBJ databases">
        <title>Genomic Encyclopedia of Type Strains, Phase IV (KMG-IV): sequencing the most valuable type-strain genomes for metagenomic binning, comparative biology and taxonomic classification.</title>
        <authorList>
            <person name="Goeker M."/>
        </authorList>
    </citation>
    <scope>NUCLEOTIDE SEQUENCE [LARGE SCALE GENOMIC DNA]</scope>
    <source>
        <strain evidence="2 3">LX-B</strain>
    </source>
</reference>
<dbReference type="OrthoDB" id="9809324at2"/>
<keyword evidence="3" id="KW-1185">Reference proteome</keyword>
<sequence length="447" mass="51285">MLLELKMKNFRSFYEETVLSMLASLQRTHEDFLIKTDGRRILPSAVIYGPNASGKTSIVMGLDFLKYVTGKGNIRKQKDNLISEMIEVFPFIHDYQKYSEPVRLEVTFLLEGVEYIYGLSLESRWESKDVRETKRLIANEYLIVDQKDVFVRDYNQVTLIKDKKTLKFYSGKTSVSLLETLESQINANLEATDLFLCGAFKSVVNNELAGKVIRWFQEKLITITDFDEAKLEVQLPEHFTNQKFILRNNVMNAMLRHADFGPQDIRLEVSRNSDSEQKTQLRSRYPIPGNPFGQGLDIKSEILESKGTIKMLEFSFPFVQALKLGSVLVVDELDASLHPDLVAAIVSVFNNPKLNTNGAQLIFNTHNPIYLNKNIFRRDQILFVAKDRDTYESELYSLADFKTYGEKAVRDDERFMKNYLAGKYGAIPFVDFEAAVHQALHGKEGES</sequence>
<comment type="caution">
    <text evidence="2">The sequence shown here is derived from an EMBL/GenBank/DDBJ whole genome shotgun (WGS) entry which is preliminary data.</text>
</comment>
<organism evidence="2 3">
    <name type="scientific">Hydrogenispora ethanolica</name>
    <dbReference type="NCBI Taxonomy" id="1082276"/>
    <lineage>
        <taxon>Bacteria</taxon>
        <taxon>Bacillati</taxon>
        <taxon>Bacillota</taxon>
        <taxon>Hydrogenispora</taxon>
    </lineage>
</organism>
<protein>
    <recommendedName>
        <fullName evidence="1">ATPase AAA-type core domain-containing protein</fullName>
    </recommendedName>
</protein>
<dbReference type="SUPFAM" id="SSF52540">
    <property type="entry name" value="P-loop containing nucleoside triphosphate hydrolases"/>
    <property type="match status" value="1"/>
</dbReference>
<dbReference type="EMBL" id="SLUN01000052">
    <property type="protein sequence ID" value="TCL56029.1"/>
    <property type="molecule type" value="Genomic_DNA"/>
</dbReference>
<name>A0A4R1QQD5_HYDET</name>
<evidence type="ECO:0000313" key="3">
    <source>
        <dbReference type="Proteomes" id="UP000295008"/>
    </source>
</evidence>
<proteinExistence type="predicted"/>
<evidence type="ECO:0000313" key="2">
    <source>
        <dbReference type="EMBL" id="TCL56029.1"/>
    </source>
</evidence>
<dbReference type="Gene3D" id="3.40.50.300">
    <property type="entry name" value="P-loop containing nucleotide triphosphate hydrolases"/>
    <property type="match status" value="1"/>
</dbReference>
<feature type="domain" description="ATPase AAA-type core" evidence="1">
    <location>
        <begin position="290"/>
        <end position="369"/>
    </location>
</feature>
<dbReference type="InterPro" id="IPR027417">
    <property type="entry name" value="P-loop_NTPase"/>
</dbReference>
<evidence type="ECO:0000259" key="1">
    <source>
        <dbReference type="Pfam" id="PF13304"/>
    </source>
</evidence>
<dbReference type="PANTHER" id="PTHR40396">
    <property type="entry name" value="ATPASE-LIKE PROTEIN"/>
    <property type="match status" value="1"/>
</dbReference>
<accession>A0A4R1QQD5</accession>
<dbReference type="Proteomes" id="UP000295008">
    <property type="component" value="Unassembled WGS sequence"/>
</dbReference>
<dbReference type="InterPro" id="IPR003959">
    <property type="entry name" value="ATPase_AAA_core"/>
</dbReference>
<dbReference type="GO" id="GO:0005524">
    <property type="term" value="F:ATP binding"/>
    <property type="evidence" value="ECO:0007669"/>
    <property type="project" value="InterPro"/>
</dbReference>
<dbReference type="GO" id="GO:0016887">
    <property type="term" value="F:ATP hydrolysis activity"/>
    <property type="evidence" value="ECO:0007669"/>
    <property type="project" value="InterPro"/>
</dbReference>
<dbReference type="RefSeq" id="WP_132017495.1">
    <property type="nucleotide sequence ID" value="NZ_SLUN01000052.1"/>
</dbReference>
<gene>
    <name evidence="2" type="ORF">EDC14_105210</name>
</gene>
<dbReference type="PANTHER" id="PTHR40396:SF1">
    <property type="entry name" value="ATPASE AAA-TYPE CORE DOMAIN-CONTAINING PROTEIN"/>
    <property type="match status" value="1"/>
</dbReference>
<dbReference type="AlphaFoldDB" id="A0A4R1QQD5"/>